<name>A0ABV6Q9M1_9FLAO</name>
<sequence length="294" mass="32173">MSKKKHRKRKRLRWILLSLITLLPIVLIVLLSIPIATTFNVSVQTELVTYEVTDAVNSKLPFRNAIKYNIDGDSIGVFEGDFKASVGAIINVERIAHGPLSVQIVGKDTSSAGSYYSPYTDFKTGDAPNFIEFVISNINDGVNDGVTHIIPINGEVTLGRNIAYETYGNSTALLRQGEVVVIGKSLLSNNYYKSATYDLNIGDEFMIIEPQSKAYGFATINENAGMTVAYKVIGKEGRILTPGPRDNTSGYPIALSFLSKVENDSFFKGISLCIALLISLATIIPFFSGYYDGK</sequence>
<feature type="transmembrane region" description="Helical" evidence="1">
    <location>
        <begin position="266"/>
        <end position="291"/>
    </location>
</feature>
<evidence type="ECO:0000313" key="3">
    <source>
        <dbReference type="Proteomes" id="UP001589832"/>
    </source>
</evidence>
<dbReference type="RefSeq" id="WP_386063519.1">
    <property type="nucleotide sequence ID" value="NZ_JBHLTQ010000005.1"/>
</dbReference>
<organism evidence="2 3">
    <name type="scientific">Winogradskyella pulchriflava</name>
    <dbReference type="NCBI Taxonomy" id="1110688"/>
    <lineage>
        <taxon>Bacteria</taxon>
        <taxon>Pseudomonadati</taxon>
        <taxon>Bacteroidota</taxon>
        <taxon>Flavobacteriia</taxon>
        <taxon>Flavobacteriales</taxon>
        <taxon>Flavobacteriaceae</taxon>
        <taxon>Winogradskyella</taxon>
    </lineage>
</organism>
<keyword evidence="3" id="KW-1185">Reference proteome</keyword>
<evidence type="ECO:0000256" key="1">
    <source>
        <dbReference type="SAM" id="Phobius"/>
    </source>
</evidence>
<dbReference type="Proteomes" id="UP001589832">
    <property type="component" value="Unassembled WGS sequence"/>
</dbReference>
<proteinExistence type="predicted"/>
<comment type="caution">
    <text evidence="2">The sequence shown here is derived from an EMBL/GenBank/DDBJ whole genome shotgun (WGS) entry which is preliminary data.</text>
</comment>
<keyword evidence="1" id="KW-0472">Membrane</keyword>
<evidence type="ECO:0000313" key="2">
    <source>
        <dbReference type="EMBL" id="MFC0604971.1"/>
    </source>
</evidence>
<keyword evidence="1" id="KW-0812">Transmembrane</keyword>
<gene>
    <name evidence="2" type="ORF">ACFFGA_10435</name>
</gene>
<feature type="transmembrane region" description="Helical" evidence="1">
    <location>
        <begin position="12"/>
        <end position="36"/>
    </location>
</feature>
<keyword evidence="1" id="KW-1133">Transmembrane helix</keyword>
<accession>A0ABV6Q9M1</accession>
<protein>
    <submittedName>
        <fullName evidence="2">Uncharacterized protein</fullName>
    </submittedName>
</protein>
<reference evidence="2 3" key="1">
    <citation type="submission" date="2024-09" db="EMBL/GenBank/DDBJ databases">
        <authorList>
            <person name="Sun Q."/>
            <person name="Mori K."/>
        </authorList>
    </citation>
    <scope>NUCLEOTIDE SEQUENCE [LARGE SCALE GENOMIC DNA]</scope>
    <source>
        <strain evidence="2 3">NCAIM B.02481</strain>
    </source>
</reference>
<dbReference type="EMBL" id="JBHLTQ010000005">
    <property type="protein sequence ID" value="MFC0604971.1"/>
    <property type="molecule type" value="Genomic_DNA"/>
</dbReference>